<evidence type="ECO:0000256" key="5">
    <source>
        <dbReference type="ARBA" id="ARBA00040118"/>
    </source>
</evidence>
<dbReference type="PANTHER" id="PTHR11761">
    <property type="entry name" value="50S/60S RIBOSOMAL PROTEIN L14/L23"/>
    <property type="match status" value="1"/>
</dbReference>
<dbReference type="Pfam" id="PF00238">
    <property type="entry name" value="Ribosomal_L14"/>
    <property type="match status" value="1"/>
</dbReference>
<dbReference type="CDD" id="cd00337">
    <property type="entry name" value="Ribosomal_uL14"/>
    <property type="match status" value="1"/>
</dbReference>
<dbReference type="HOGENOM" id="CLU_095071_2_0_1"/>
<dbReference type="Proteomes" id="UP000007148">
    <property type="component" value="Unassembled WGS sequence"/>
</dbReference>
<evidence type="ECO:0000256" key="4">
    <source>
        <dbReference type="ARBA" id="ARBA00037226"/>
    </source>
</evidence>
<dbReference type="InterPro" id="IPR005745">
    <property type="entry name" value="Ribosomal_uL14_bac-type"/>
</dbReference>
<protein>
    <recommendedName>
        <fullName evidence="5">Large ribosomal subunit protein uL14m</fullName>
    </recommendedName>
</protein>
<comment type="similarity">
    <text evidence="1 6">Belongs to the universal ribosomal protein uL14 family.</text>
</comment>
<evidence type="ECO:0000313" key="7">
    <source>
        <dbReference type="EMBL" id="CCA75008.1"/>
    </source>
</evidence>
<evidence type="ECO:0000256" key="3">
    <source>
        <dbReference type="ARBA" id="ARBA00023274"/>
    </source>
</evidence>
<keyword evidence="2 6" id="KW-0689">Ribosomal protein</keyword>
<dbReference type="FunFam" id="2.40.150.20:FF:000005">
    <property type="entry name" value="50S ribosomal protein L14"/>
    <property type="match status" value="1"/>
</dbReference>
<dbReference type="GO" id="GO:0005762">
    <property type="term" value="C:mitochondrial large ribosomal subunit"/>
    <property type="evidence" value="ECO:0007669"/>
    <property type="project" value="TreeGrafter"/>
</dbReference>
<evidence type="ECO:0000256" key="2">
    <source>
        <dbReference type="ARBA" id="ARBA00022980"/>
    </source>
</evidence>
<accession>G4TUL5</accession>
<keyword evidence="3 6" id="KW-0687">Ribonucleoprotein</keyword>
<dbReference type="eggNOG" id="KOG0901">
    <property type="taxonomic scope" value="Eukaryota"/>
</dbReference>
<comment type="function">
    <text evidence="4">Component of the mitochondrial ribosome (mitoribosome), a dedicated translation machinery responsible for the synthesis of mitochondrial genome-encoded proteins, including at least some of the essential transmembrane subunits of the mitochondrial respiratory chain. The mitoribosomes are attached to the mitochondrial inner membrane and translation products are cotranslationally integrated into the membrane.</text>
</comment>
<dbReference type="InParanoid" id="G4TUL5"/>
<evidence type="ECO:0000313" key="8">
    <source>
        <dbReference type="Proteomes" id="UP000007148"/>
    </source>
</evidence>
<dbReference type="GO" id="GO:0070180">
    <property type="term" value="F:large ribosomal subunit rRNA binding"/>
    <property type="evidence" value="ECO:0007669"/>
    <property type="project" value="TreeGrafter"/>
</dbReference>
<dbReference type="InterPro" id="IPR000218">
    <property type="entry name" value="Ribosomal_uL14"/>
</dbReference>
<sequence>MIGLKGTVNIIDNTGALLVECVNVLKNKTSHGHASIGDVFVCVVQRARPISQSSSGPSSGSTLTALKVKRGDVLRAVLVRSKRPVMRPDGRFVRFDDNAAVLVNKKNELIGTRIGGVVSSDLRNKGWGKIVALAPKAI</sequence>
<keyword evidence="8" id="KW-1185">Reference proteome</keyword>
<dbReference type="PROSITE" id="PS00049">
    <property type="entry name" value="RIBOSOMAL_L14"/>
    <property type="match status" value="1"/>
</dbReference>
<dbReference type="OrthoDB" id="274765at2759"/>
<dbReference type="OMA" id="IVCVVQK"/>
<dbReference type="HAMAP" id="MF_01367">
    <property type="entry name" value="Ribosomal_uL14"/>
    <property type="match status" value="1"/>
</dbReference>
<dbReference type="SMART" id="SM01374">
    <property type="entry name" value="Ribosomal_L14"/>
    <property type="match status" value="1"/>
</dbReference>
<gene>
    <name evidence="7" type="ORF">PIIN_08993</name>
</gene>
<dbReference type="EMBL" id="CAFZ01000385">
    <property type="protein sequence ID" value="CCA75008.1"/>
    <property type="molecule type" value="Genomic_DNA"/>
</dbReference>
<organism evidence="7 8">
    <name type="scientific">Serendipita indica (strain DSM 11827)</name>
    <name type="common">Root endophyte fungus</name>
    <name type="synonym">Piriformospora indica</name>
    <dbReference type="NCBI Taxonomy" id="1109443"/>
    <lineage>
        <taxon>Eukaryota</taxon>
        <taxon>Fungi</taxon>
        <taxon>Dikarya</taxon>
        <taxon>Basidiomycota</taxon>
        <taxon>Agaricomycotina</taxon>
        <taxon>Agaricomycetes</taxon>
        <taxon>Sebacinales</taxon>
        <taxon>Serendipitaceae</taxon>
        <taxon>Serendipita</taxon>
    </lineage>
</organism>
<proteinExistence type="inferred from homology"/>
<name>G4TUL5_SERID</name>
<dbReference type="GO" id="GO:0006412">
    <property type="term" value="P:translation"/>
    <property type="evidence" value="ECO:0007669"/>
    <property type="project" value="InterPro"/>
</dbReference>
<dbReference type="GO" id="GO:0003735">
    <property type="term" value="F:structural constituent of ribosome"/>
    <property type="evidence" value="ECO:0007669"/>
    <property type="project" value="InterPro"/>
</dbReference>
<dbReference type="PANTHER" id="PTHR11761:SF3">
    <property type="entry name" value="LARGE RIBOSOMAL SUBUNIT PROTEIN UL14M"/>
    <property type="match status" value="1"/>
</dbReference>
<dbReference type="InterPro" id="IPR036853">
    <property type="entry name" value="Ribosomal_uL14_sf"/>
</dbReference>
<evidence type="ECO:0000256" key="1">
    <source>
        <dbReference type="ARBA" id="ARBA00010745"/>
    </source>
</evidence>
<reference evidence="7 8" key="1">
    <citation type="journal article" date="2011" name="PLoS Pathog.">
        <title>Endophytic Life Strategies Decoded by Genome and Transcriptome Analyses of the Mutualistic Root Symbiont Piriformospora indica.</title>
        <authorList>
            <person name="Zuccaro A."/>
            <person name="Lahrmann U."/>
            <person name="Guldener U."/>
            <person name="Langen G."/>
            <person name="Pfiffi S."/>
            <person name="Biedenkopf D."/>
            <person name="Wong P."/>
            <person name="Samans B."/>
            <person name="Grimm C."/>
            <person name="Basiewicz M."/>
            <person name="Murat C."/>
            <person name="Martin F."/>
            <person name="Kogel K.H."/>
        </authorList>
    </citation>
    <scope>NUCLEOTIDE SEQUENCE [LARGE SCALE GENOMIC DNA]</scope>
    <source>
        <strain evidence="7 8">DSM 11827</strain>
    </source>
</reference>
<dbReference type="FunCoup" id="G4TUL5">
    <property type="interactions" value="62"/>
</dbReference>
<dbReference type="STRING" id="1109443.G4TUL5"/>
<dbReference type="SUPFAM" id="SSF50193">
    <property type="entry name" value="Ribosomal protein L14"/>
    <property type="match status" value="1"/>
</dbReference>
<dbReference type="InterPro" id="IPR019972">
    <property type="entry name" value="Ribosomal_uL14_CS"/>
</dbReference>
<dbReference type="Gene3D" id="2.40.150.20">
    <property type="entry name" value="Ribosomal protein L14"/>
    <property type="match status" value="1"/>
</dbReference>
<dbReference type="AlphaFoldDB" id="G4TUL5"/>
<comment type="caution">
    <text evidence="7">The sequence shown here is derived from an EMBL/GenBank/DDBJ whole genome shotgun (WGS) entry which is preliminary data.</text>
</comment>
<evidence type="ECO:0000256" key="6">
    <source>
        <dbReference type="RuleBase" id="RU003949"/>
    </source>
</evidence>
<dbReference type="NCBIfam" id="TIGR01067">
    <property type="entry name" value="rplN_bact"/>
    <property type="match status" value="1"/>
</dbReference>